<dbReference type="GO" id="GO:0016887">
    <property type="term" value="F:ATP hydrolysis activity"/>
    <property type="evidence" value="ECO:0007669"/>
    <property type="project" value="InterPro"/>
</dbReference>
<dbReference type="InterPro" id="IPR003593">
    <property type="entry name" value="AAA+_ATPase"/>
</dbReference>
<dbReference type="InterPro" id="IPR027417">
    <property type="entry name" value="P-loop_NTPase"/>
</dbReference>
<dbReference type="InterPro" id="IPR003439">
    <property type="entry name" value="ABC_transporter-like_ATP-bd"/>
</dbReference>
<feature type="domain" description="ABC transporter" evidence="4">
    <location>
        <begin position="10"/>
        <end position="230"/>
    </location>
</feature>
<keyword evidence="1" id="KW-0813">Transport</keyword>
<evidence type="ECO:0000256" key="1">
    <source>
        <dbReference type="ARBA" id="ARBA00022448"/>
    </source>
</evidence>
<dbReference type="Proteomes" id="UP001216390">
    <property type="component" value="Chromosome"/>
</dbReference>
<evidence type="ECO:0000259" key="4">
    <source>
        <dbReference type="PROSITE" id="PS50893"/>
    </source>
</evidence>
<evidence type="ECO:0000256" key="3">
    <source>
        <dbReference type="ARBA" id="ARBA00022840"/>
    </source>
</evidence>
<dbReference type="Pfam" id="PF00005">
    <property type="entry name" value="ABC_tran"/>
    <property type="match status" value="1"/>
</dbReference>
<organism evidence="5 6">
    <name type="scientific">Iamia majanohamensis</name>
    <dbReference type="NCBI Taxonomy" id="467976"/>
    <lineage>
        <taxon>Bacteria</taxon>
        <taxon>Bacillati</taxon>
        <taxon>Actinomycetota</taxon>
        <taxon>Acidimicrobiia</taxon>
        <taxon>Acidimicrobiales</taxon>
        <taxon>Iamiaceae</taxon>
        <taxon>Iamia</taxon>
    </lineage>
</organism>
<dbReference type="KEGG" id="ima:PO878_01355"/>
<dbReference type="GO" id="GO:0005524">
    <property type="term" value="F:ATP binding"/>
    <property type="evidence" value="ECO:0007669"/>
    <property type="project" value="UniProtKB-KW"/>
</dbReference>
<reference evidence="5" key="1">
    <citation type="submission" date="2023-01" db="EMBL/GenBank/DDBJ databases">
        <title>The diversity of Class Acidimicrobiia in South China Sea sediment environments and the proposal of Iamia marina sp. nov., a novel species of the genus Iamia.</title>
        <authorList>
            <person name="He Y."/>
            <person name="Tian X."/>
        </authorList>
    </citation>
    <scope>NUCLEOTIDE SEQUENCE</scope>
    <source>
        <strain evidence="5">DSM 19957</strain>
    </source>
</reference>
<dbReference type="Gene3D" id="3.40.50.300">
    <property type="entry name" value="P-loop containing nucleotide triphosphate hydrolases"/>
    <property type="match status" value="1"/>
</dbReference>
<dbReference type="InterPro" id="IPR051782">
    <property type="entry name" value="ABC_Transporter_VariousFunc"/>
</dbReference>
<proteinExistence type="predicted"/>
<dbReference type="SMART" id="SM00382">
    <property type="entry name" value="AAA"/>
    <property type="match status" value="1"/>
</dbReference>
<gene>
    <name evidence="5" type="ORF">PO878_01355</name>
</gene>
<dbReference type="SUPFAM" id="SSF52540">
    <property type="entry name" value="P-loop containing nucleoside triphosphate hydrolases"/>
    <property type="match status" value="1"/>
</dbReference>
<dbReference type="PROSITE" id="PS50893">
    <property type="entry name" value="ABC_TRANSPORTER_2"/>
    <property type="match status" value="1"/>
</dbReference>
<evidence type="ECO:0000313" key="6">
    <source>
        <dbReference type="Proteomes" id="UP001216390"/>
    </source>
</evidence>
<dbReference type="RefSeq" id="WP_272736885.1">
    <property type="nucleotide sequence ID" value="NZ_CP116942.1"/>
</dbReference>
<name>A0AAE9Y9Y4_9ACTN</name>
<accession>A0AAE9Y9Y4</accession>
<dbReference type="PANTHER" id="PTHR42939:SF1">
    <property type="entry name" value="ABC TRANSPORTER ATP-BINDING PROTEIN ALBC-RELATED"/>
    <property type="match status" value="1"/>
</dbReference>
<keyword evidence="3 5" id="KW-0067">ATP-binding</keyword>
<keyword evidence="2" id="KW-0547">Nucleotide-binding</keyword>
<sequence length="230" mass="24340">MSAPAAFPALLVEGVERAYGGVPALGPVDLEVAAGERVALIGHNGSGKSTLLRIVAGLLEADEGTVEVAGWSTDDVHARATTSYLPDEPVLYDDLSVHEHVEYVSRLFGGDGFDEYAEEVADRLGLSERLDDLPSRFSRGLRQKASLLLGLARPFSLLLVDEPFVGLDAPGRAALMDLLDEVHADGAAVVVATHDPEFVERVDRCVALRDGEVVFSGAATPAEVLRLVGA</sequence>
<protein>
    <submittedName>
        <fullName evidence="5">ABC transporter ATP-binding protein</fullName>
    </submittedName>
</protein>
<evidence type="ECO:0000256" key="2">
    <source>
        <dbReference type="ARBA" id="ARBA00022741"/>
    </source>
</evidence>
<dbReference type="AlphaFoldDB" id="A0AAE9Y9Y4"/>
<evidence type="ECO:0000313" key="5">
    <source>
        <dbReference type="EMBL" id="WCO67363.1"/>
    </source>
</evidence>
<dbReference type="CDD" id="cd03230">
    <property type="entry name" value="ABC_DR_subfamily_A"/>
    <property type="match status" value="1"/>
</dbReference>
<dbReference type="EMBL" id="CP116942">
    <property type="protein sequence ID" value="WCO67363.1"/>
    <property type="molecule type" value="Genomic_DNA"/>
</dbReference>
<keyword evidence="6" id="KW-1185">Reference proteome</keyword>
<dbReference type="PANTHER" id="PTHR42939">
    <property type="entry name" value="ABC TRANSPORTER ATP-BINDING PROTEIN ALBC-RELATED"/>
    <property type="match status" value="1"/>
</dbReference>